<dbReference type="PROSITE" id="PS00356">
    <property type="entry name" value="HTH_LACI_1"/>
    <property type="match status" value="1"/>
</dbReference>
<name>A0A1B2DNT6_9BACL</name>
<dbReference type="AlphaFoldDB" id="A0A1B2DNT6"/>
<keyword evidence="1" id="KW-0678">Repressor</keyword>
<evidence type="ECO:0000256" key="4">
    <source>
        <dbReference type="ARBA" id="ARBA00023163"/>
    </source>
</evidence>
<dbReference type="SMART" id="SM00354">
    <property type="entry name" value="HTH_LACI"/>
    <property type="match status" value="1"/>
</dbReference>
<dbReference type="PANTHER" id="PTHR30146">
    <property type="entry name" value="LACI-RELATED TRANSCRIPTIONAL REPRESSOR"/>
    <property type="match status" value="1"/>
</dbReference>
<dbReference type="RefSeq" id="WP_099520407.1">
    <property type="nucleotide sequence ID" value="NZ_CP016808.1"/>
</dbReference>
<dbReference type="Pfam" id="PF00356">
    <property type="entry name" value="LacI"/>
    <property type="match status" value="1"/>
</dbReference>
<dbReference type="SUPFAM" id="SSF53822">
    <property type="entry name" value="Periplasmic binding protein-like I"/>
    <property type="match status" value="1"/>
</dbReference>
<gene>
    <name evidence="6" type="ORF">BBD42_24980</name>
</gene>
<dbReference type="InterPro" id="IPR028082">
    <property type="entry name" value="Peripla_BP_I"/>
</dbReference>
<accession>A0A1B2DNT6</accession>
<evidence type="ECO:0000256" key="2">
    <source>
        <dbReference type="ARBA" id="ARBA00023015"/>
    </source>
</evidence>
<dbReference type="InterPro" id="IPR046335">
    <property type="entry name" value="LacI/GalR-like_sensor"/>
</dbReference>
<dbReference type="GO" id="GO:0003700">
    <property type="term" value="F:DNA-binding transcription factor activity"/>
    <property type="evidence" value="ECO:0007669"/>
    <property type="project" value="TreeGrafter"/>
</dbReference>
<dbReference type="CDD" id="cd01392">
    <property type="entry name" value="HTH_LacI"/>
    <property type="match status" value="1"/>
</dbReference>
<dbReference type="PROSITE" id="PS50932">
    <property type="entry name" value="HTH_LACI_2"/>
    <property type="match status" value="1"/>
</dbReference>
<organism evidence="6">
    <name type="scientific">Paenibacillus sp. BIHB 4019</name>
    <dbReference type="NCBI Taxonomy" id="1870819"/>
    <lineage>
        <taxon>Bacteria</taxon>
        <taxon>Bacillati</taxon>
        <taxon>Bacillota</taxon>
        <taxon>Bacilli</taxon>
        <taxon>Bacillales</taxon>
        <taxon>Paenibacillaceae</taxon>
        <taxon>Paenibacillus</taxon>
    </lineage>
</organism>
<dbReference type="Gene3D" id="3.40.50.2300">
    <property type="match status" value="2"/>
</dbReference>
<dbReference type="InterPro" id="IPR000843">
    <property type="entry name" value="HTH_LacI"/>
</dbReference>
<protein>
    <recommendedName>
        <fullName evidence="5">HTH lacI-type domain-containing protein</fullName>
    </recommendedName>
</protein>
<dbReference type="Gene3D" id="1.10.260.40">
    <property type="entry name" value="lambda repressor-like DNA-binding domains"/>
    <property type="match status" value="1"/>
</dbReference>
<proteinExistence type="predicted"/>
<dbReference type="PANTHER" id="PTHR30146:SF148">
    <property type="entry name" value="HTH-TYPE TRANSCRIPTIONAL REPRESSOR PURR-RELATED"/>
    <property type="match status" value="1"/>
</dbReference>
<evidence type="ECO:0000256" key="3">
    <source>
        <dbReference type="ARBA" id="ARBA00023125"/>
    </source>
</evidence>
<keyword evidence="3" id="KW-0238">DNA-binding</keyword>
<feature type="domain" description="HTH lacI-type" evidence="5">
    <location>
        <begin position="4"/>
        <end position="58"/>
    </location>
</feature>
<dbReference type="GO" id="GO:0000976">
    <property type="term" value="F:transcription cis-regulatory region binding"/>
    <property type="evidence" value="ECO:0007669"/>
    <property type="project" value="TreeGrafter"/>
</dbReference>
<dbReference type="Pfam" id="PF13377">
    <property type="entry name" value="Peripla_BP_3"/>
    <property type="match status" value="1"/>
</dbReference>
<dbReference type="InterPro" id="IPR010982">
    <property type="entry name" value="Lambda_DNA-bd_dom_sf"/>
</dbReference>
<dbReference type="SUPFAM" id="SSF47413">
    <property type="entry name" value="lambda repressor-like DNA-binding domains"/>
    <property type="match status" value="1"/>
</dbReference>
<dbReference type="EMBL" id="CP016808">
    <property type="protein sequence ID" value="ANY69375.1"/>
    <property type="molecule type" value="Genomic_DNA"/>
</dbReference>
<sequence length="332" mass="37844">MEKLTMKEIAKRAKVSQPTVSRVINGHKGVSEEIVNVVNKVIEEAGYIPNKAAQSLKKSSTNIIGICVKEIYNPYFVEIIHSLELESRKNGYSILLHNSNFNPVTEWENIQNFISRQVDGMIIVPTGDFNLERISKLETPAVVITQNYKFIDSVGLNHLQAGKLAGERFIHSGHQTFGYIGAEQDGEKFYGFVNVLQENGFEFQSSNFIQVSESSNSTYLIRRDIEKYLDYPENHKFTCIFAENDIMALEFMRAAQEKQIRIPEEISIIGFDDTYLSKIMEISSIHQPIGDMAKTTFEVLMNRMNQKLSSSLVNILMEPTLIERKSSKIRRS</sequence>
<evidence type="ECO:0000313" key="6">
    <source>
        <dbReference type="EMBL" id="ANY69375.1"/>
    </source>
</evidence>
<evidence type="ECO:0000259" key="5">
    <source>
        <dbReference type="PROSITE" id="PS50932"/>
    </source>
</evidence>
<keyword evidence="4" id="KW-0804">Transcription</keyword>
<dbReference type="CDD" id="cd06267">
    <property type="entry name" value="PBP1_LacI_sugar_binding-like"/>
    <property type="match status" value="1"/>
</dbReference>
<evidence type="ECO:0000256" key="1">
    <source>
        <dbReference type="ARBA" id="ARBA00022491"/>
    </source>
</evidence>
<reference evidence="6" key="1">
    <citation type="submission" date="2016-08" db="EMBL/GenBank/DDBJ databases">
        <title>Complete Genome Seqeunce of Paenibacillus sp. BIHB 4019 from tea rhizoplane.</title>
        <authorList>
            <person name="Thakur R."/>
            <person name="Swarnkar M.K."/>
            <person name="Gulati A."/>
        </authorList>
    </citation>
    <scope>NUCLEOTIDE SEQUENCE [LARGE SCALE GENOMIC DNA]</scope>
    <source>
        <strain evidence="6">BIHB4019</strain>
    </source>
</reference>
<keyword evidence="2" id="KW-0805">Transcription regulation</keyword>